<dbReference type="GO" id="GO:0003999">
    <property type="term" value="F:adenine phosphoribosyltransferase activity"/>
    <property type="evidence" value="ECO:0007669"/>
    <property type="project" value="UniProtKB-EC"/>
</dbReference>
<gene>
    <name evidence="11" type="ORF">CAOG_007096</name>
</gene>
<dbReference type="GO" id="GO:0006166">
    <property type="term" value="P:purine ribonucleoside salvage"/>
    <property type="evidence" value="ECO:0007669"/>
    <property type="project" value="UniProtKB-KW"/>
</dbReference>
<dbReference type="GO" id="GO:0044209">
    <property type="term" value="P:AMP salvage"/>
    <property type="evidence" value="ECO:0007669"/>
    <property type="project" value="TreeGrafter"/>
</dbReference>
<comment type="similarity">
    <text evidence="4">Belongs to the purine/pyrimidine phosphoribosyltransferase family.</text>
</comment>
<dbReference type="FunCoup" id="A0A0D2X4X8">
    <property type="interactions" value="327"/>
</dbReference>
<dbReference type="Proteomes" id="UP000008743">
    <property type="component" value="Unassembled WGS sequence"/>
</dbReference>
<evidence type="ECO:0000259" key="10">
    <source>
        <dbReference type="Pfam" id="PF00156"/>
    </source>
</evidence>
<evidence type="ECO:0000256" key="7">
    <source>
        <dbReference type="ARBA" id="ARBA00022676"/>
    </source>
</evidence>
<dbReference type="PhylomeDB" id="A0A0D2X4X8"/>
<reference evidence="12" key="1">
    <citation type="submission" date="2011-02" db="EMBL/GenBank/DDBJ databases">
        <title>The Genome Sequence of Capsaspora owczarzaki ATCC 30864.</title>
        <authorList>
            <person name="Russ C."/>
            <person name="Cuomo C."/>
            <person name="Burger G."/>
            <person name="Gray M.W."/>
            <person name="Holland P.W.H."/>
            <person name="King N."/>
            <person name="Lang F.B.F."/>
            <person name="Roger A.J."/>
            <person name="Ruiz-Trillo I."/>
            <person name="Young S.K."/>
            <person name="Zeng Q."/>
            <person name="Gargeya S."/>
            <person name="Alvarado L."/>
            <person name="Berlin A."/>
            <person name="Chapman S.B."/>
            <person name="Chen Z."/>
            <person name="Freedman E."/>
            <person name="Gellesch M."/>
            <person name="Goldberg J."/>
            <person name="Griggs A."/>
            <person name="Gujja S."/>
            <person name="Heilman E."/>
            <person name="Heiman D."/>
            <person name="Howarth C."/>
            <person name="Mehta T."/>
            <person name="Neiman D."/>
            <person name="Pearson M."/>
            <person name="Roberts A."/>
            <person name="Saif S."/>
            <person name="Shea T."/>
            <person name="Shenoy N."/>
            <person name="Sisk P."/>
            <person name="Stolte C."/>
            <person name="Sykes S."/>
            <person name="White J."/>
            <person name="Yandava C."/>
            <person name="Haas B."/>
            <person name="Nusbaum C."/>
            <person name="Birren B."/>
        </authorList>
    </citation>
    <scope>NUCLEOTIDE SEQUENCE</scope>
    <source>
        <strain evidence="12">ATCC 30864</strain>
    </source>
</reference>
<dbReference type="GO" id="GO:0002055">
    <property type="term" value="F:adenine binding"/>
    <property type="evidence" value="ECO:0007669"/>
    <property type="project" value="TreeGrafter"/>
</dbReference>
<organism evidence="11 12">
    <name type="scientific">Capsaspora owczarzaki (strain ATCC 30864)</name>
    <dbReference type="NCBI Taxonomy" id="595528"/>
    <lineage>
        <taxon>Eukaryota</taxon>
        <taxon>Filasterea</taxon>
        <taxon>Capsaspora</taxon>
    </lineage>
</organism>
<evidence type="ECO:0000256" key="3">
    <source>
        <dbReference type="ARBA" id="ARBA00004659"/>
    </source>
</evidence>
<accession>A0A0D2X4X8</accession>
<protein>
    <recommendedName>
        <fullName evidence="5">adenine phosphoribosyltransferase</fullName>
        <ecNumber evidence="5">2.4.2.7</ecNumber>
    </recommendedName>
</protein>
<keyword evidence="9" id="KW-0660">Purine salvage</keyword>
<evidence type="ECO:0000313" key="11">
    <source>
        <dbReference type="EMBL" id="KJE96834.1"/>
    </source>
</evidence>
<dbReference type="STRING" id="595528.A0A0D2X4X8"/>
<keyword evidence="12" id="KW-1185">Reference proteome</keyword>
<dbReference type="OrthoDB" id="363185at2759"/>
<evidence type="ECO:0000256" key="2">
    <source>
        <dbReference type="ARBA" id="ARBA00004496"/>
    </source>
</evidence>
<comment type="subcellular location">
    <subcellularLocation>
        <location evidence="2">Cytoplasm</location>
    </subcellularLocation>
</comment>
<comment type="pathway">
    <text evidence="3">Purine metabolism; AMP biosynthesis via salvage pathway; AMP from adenine: step 1/1.</text>
</comment>
<evidence type="ECO:0000256" key="1">
    <source>
        <dbReference type="ARBA" id="ARBA00000868"/>
    </source>
</evidence>
<evidence type="ECO:0000256" key="6">
    <source>
        <dbReference type="ARBA" id="ARBA00022490"/>
    </source>
</evidence>
<evidence type="ECO:0000256" key="8">
    <source>
        <dbReference type="ARBA" id="ARBA00022679"/>
    </source>
</evidence>
<evidence type="ECO:0000313" key="12">
    <source>
        <dbReference type="Proteomes" id="UP000008743"/>
    </source>
</evidence>
<dbReference type="RefSeq" id="XP_004343820.2">
    <property type="nucleotide sequence ID" value="XM_004343770.2"/>
</dbReference>
<comment type="catalytic activity">
    <reaction evidence="1">
        <text>AMP + diphosphate = 5-phospho-alpha-D-ribose 1-diphosphate + adenine</text>
        <dbReference type="Rhea" id="RHEA:16609"/>
        <dbReference type="ChEBI" id="CHEBI:16708"/>
        <dbReference type="ChEBI" id="CHEBI:33019"/>
        <dbReference type="ChEBI" id="CHEBI:58017"/>
        <dbReference type="ChEBI" id="CHEBI:456215"/>
        <dbReference type="EC" id="2.4.2.7"/>
    </reaction>
</comment>
<evidence type="ECO:0000256" key="5">
    <source>
        <dbReference type="ARBA" id="ARBA00011893"/>
    </source>
</evidence>
<evidence type="ECO:0000256" key="9">
    <source>
        <dbReference type="ARBA" id="ARBA00022726"/>
    </source>
</evidence>
<dbReference type="InterPro" id="IPR029057">
    <property type="entry name" value="PRTase-like"/>
</dbReference>
<evidence type="ECO:0000256" key="4">
    <source>
        <dbReference type="ARBA" id="ARBA00008391"/>
    </source>
</evidence>
<proteinExistence type="inferred from homology"/>
<dbReference type="EC" id="2.4.2.7" evidence="5"/>
<dbReference type="SUPFAM" id="SSF53271">
    <property type="entry name" value="PRTase-like"/>
    <property type="match status" value="1"/>
</dbReference>
<dbReference type="InterPro" id="IPR050054">
    <property type="entry name" value="UPRTase/APRTase"/>
</dbReference>
<sequence length="166" mass="17831">MSSTSSSSSAELDRVKSLITAHPDFPLPGILFRDIFPIFQDPVATEGLLNVMTNYLANKFSQVDVVVGAAFVPVRKSGKLPGLTESISYKKEYGSDTFQIPSYGIKPGQNVVIVDDLLATGGTLKAACELVTRLGGLVLESLVVIELDDLQGRKNVPSPVHGLIHY</sequence>
<name>A0A0D2X4X8_CAPO3</name>
<dbReference type="PANTHER" id="PTHR32315">
    <property type="entry name" value="ADENINE PHOSPHORIBOSYLTRANSFERASE"/>
    <property type="match status" value="1"/>
</dbReference>
<dbReference type="GO" id="GO:0006168">
    <property type="term" value="P:adenine salvage"/>
    <property type="evidence" value="ECO:0007669"/>
    <property type="project" value="TreeGrafter"/>
</dbReference>
<dbReference type="NCBIfam" id="NF002636">
    <property type="entry name" value="PRK02304.1-5"/>
    <property type="match status" value="1"/>
</dbReference>
<keyword evidence="8 11" id="KW-0808">Transferase</keyword>
<keyword evidence="6" id="KW-0963">Cytoplasm</keyword>
<dbReference type="EMBL" id="KE346372">
    <property type="protein sequence ID" value="KJE96834.1"/>
    <property type="molecule type" value="Genomic_DNA"/>
</dbReference>
<dbReference type="InterPro" id="IPR000836">
    <property type="entry name" value="PRTase_dom"/>
</dbReference>
<dbReference type="eggNOG" id="KOG1712">
    <property type="taxonomic scope" value="Eukaryota"/>
</dbReference>
<dbReference type="CDD" id="cd06223">
    <property type="entry name" value="PRTases_typeI"/>
    <property type="match status" value="1"/>
</dbReference>
<dbReference type="GO" id="GO:0016208">
    <property type="term" value="F:AMP binding"/>
    <property type="evidence" value="ECO:0007669"/>
    <property type="project" value="TreeGrafter"/>
</dbReference>
<dbReference type="Pfam" id="PF00156">
    <property type="entry name" value="Pribosyltran"/>
    <property type="match status" value="1"/>
</dbReference>
<dbReference type="PANTHER" id="PTHR32315:SF3">
    <property type="entry name" value="ADENINE PHOSPHORIBOSYLTRANSFERASE"/>
    <property type="match status" value="1"/>
</dbReference>
<dbReference type="Gene3D" id="3.40.50.2020">
    <property type="match status" value="1"/>
</dbReference>
<dbReference type="AlphaFoldDB" id="A0A0D2X4X8"/>
<dbReference type="GO" id="GO:0005737">
    <property type="term" value="C:cytoplasm"/>
    <property type="evidence" value="ECO:0007669"/>
    <property type="project" value="UniProtKB-SubCell"/>
</dbReference>
<feature type="domain" description="Phosphoribosyltransferase" evidence="10">
    <location>
        <begin position="56"/>
        <end position="155"/>
    </location>
</feature>
<keyword evidence="7 11" id="KW-0328">Glycosyltransferase</keyword>
<dbReference type="InParanoid" id="A0A0D2X4X8"/>